<evidence type="ECO:0000256" key="1">
    <source>
        <dbReference type="ARBA" id="ARBA00000971"/>
    </source>
</evidence>
<comment type="similarity">
    <text evidence="2 6">Belongs to the FKBP-type PPIase family.</text>
</comment>
<dbReference type="Gene3D" id="3.10.50.40">
    <property type="match status" value="1"/>
</dbReference>
<keyword evidence="3 5" id="KW-0697">Rotamase</keyword>
<evidence type="ECO:0000256" key="4">
    <source>
        <dbReference type="ARBA" id="ARBA00023235"/>
    </source>
</evidence>
<gene>
    <name evidence="8" type="ORF">ZBT109_2509</name>
</gene>
<dbReference type="PANTHER" id="PTHR43811:SF19">
    <property type="entry name" value="39 KDA FK506-BINDING NUCLEAR PROTEIN"/>
    <property type="match status" value="1"/>
</dbReference>
<dbReference type="STRING" id="1123510.GCA_000620025_02467"/>
<dbReference type="InterPro" id="IPR046357">
    <property type="entry name" value="PPIase_dom_sf"/>
</dbReference>
<dbReference type="OrthoDB" id="9814548at2"/>
<evidence type="ECO:0000256" key="2">
    <source>
        <dbReference type="ARBA" id="ARBA00006577"/>
    </source>
</evidence>
<dbReference type="PROSITE" id="PS51257">
    <property type="entry name" value="PROKAR_LIPOPROTEIN"/>
    <property type="match status" value="1"/>
</dbReference>
<sequence length="238" mass="25682">MKKLLGIVAIGTAVALTGCQKTDNGQHTDTAKGTPVASMNEQEKASYALGVLMADNLKTELPTIQLNSFTAGLNDAYNGHSGMNAEESKTTFLNFQHKTYQETVDRNLKDGQDFADKFAKEDGAKKTDTGIAYKVLASGDANGPQPTDSSNVEVTYEGRHIDGKVFDSSKEPVAFNMSQVIPGWREVVKQMHVGDEWEAVIPANKAYGEQGTGEGTIGPNETLVFKIKLLKVADNAQH</sequence>
<evidence type="ECO:0000259" key="7">
    <source>
        <dbReference type="PROSITE" id="PS50059"/>
    </source>
</evidence>
<dbReference type="RefSeq" id="WP_051523932.1">
    <property type="nucleotide sequence ID" value="NZ_AP018933.1"/>
</dbReference>
<dbReference type="EC" id="5.2.1.8" evidence="6"/>
<dbReference type="Proteomes" id="UP000267342">
    <property type="component" value="Chromosome"/>
</dbReference>
<feature type="domain" description="PPIase FKBP-type" evidence="7">
    <location>
        <begin position="149"/>
        <end position="233"/>
    </location>
</feature>
<comment type="catalytic activity">
    <reaction evidence="1 5 6">
        <text>[protein]-peptidylproline (omega=180) = [protein]-peptidylproline (omega=0)</text>
        <dbReference type="Rhea" id="RHEA:16237"/>
        <dbReference type="Rhea" id="RHEA-COMP:10747"/>
        <dbReference type="Rhea" id="RHEA-COMP:10748"/>
        <dbReference type="ChEBI" id="CHEBI:83833"/>
        <dbReference type="ChEBI" id="CHEBI:83834"/>
        <dbReference type="EC" id="5.2.1.8"/>
    </reaction>
</comment>
<evidence type="ECO:0000256" key="5">
    <source>
        <dbReference type="PROSITE-ProRule" id="PRU00277"/>
    </source>
</evidence>
<keyword evidence="9" id="KW-1185">Reference proteome</keyword>
<dbReference type="Gene3D" id="1.10.287.460">
    <property type="entry name" value="Peptidyl-prolyl cis-trans isomerase, FKBP-type, N-terminal domain"/>
    <property type="match status" value="1"/>
</dbReference>
<dbReference type="GO" id="GO:0003755">
    <property type="term" value="F:peptidyl-prolyl cis-trans isomerase activity"/>
    <property type="evidence" value="ECO:0007669"/>
    <property type="project" value="UniProtKB-UniRule"/>
</dbReference>
<dbReference type="InterPro" id="IPR001179">
    <property type="entry name" value="PPIase_FKBP_dom"/>
</dbReference>
<dbReference type="Pfam" id="PF01346">
    <property type="entry name" value="FKBP_N"/>
    <property type="match status" value="1"/>
</dbReference>
<protein>
    <recommendedName>
        <fullName evidence="6">Peptidyl-prolyl cis-trans isomerase</fullName>
        <ecNumber evidence="6">5.2.1.8</ecNumber>
    </recommendedName>
</protein>
<evidence type="ECO:0000256" key="6">
    <source>
        <dbReference type="RuleBase" id="RU003915"/>
    </source>
</evidence>
<dbReference type="EMBL" id="AP018933">
    <property type="protein sequence ID" value="BBG31239.1"/>
    <property type="molecule type" value="Genomic_DNA"/>
</dbReference>
<name>A0A348HHY7_9GAMM</name>
<dbReference type="PANTHER" id="PTHR43811">
    <property type="entry name" value="FKBP-TYPE PEPTIDYL-PROLYL CIS-TRANS ISOMERASE FKPA"/>
    <property type="match status" value="1"/>
</dbReference>
<dbReference type="Pfam" id="PF00254">
    <property type="entry name" value="FKBP_C"/>
    <property type="match status" value="1"/>
</dbReference>
<evidence type="ECO:0000256" key="3">
    <source>
        <dbReference type="ARBA" id="ARBA00023110"/>
    </source>
</evidence>
<dbReference type="InterPro" id="IPR000774">
    <property type="entry name" value="PPIase_FKBP_N"/>
</dbReference>
<dbReference type="KEGG" id="zpl:ZBT109_2509"/>
<keyword evidence="4 5" id="KW-0413">Isomerase</keyword>
<proteinExistence type="inferred from homology"/>
<accession>A0A348HHY7</accession>
<dbReference type="AlphaFoldDB" id="A0A348HHY7"/>
<reference evidence="8 9" key="1">
    <citation type="submission" date="2018-09" db="EMBL/GenBank/DDBJ databases">
        <title>Zymobacter palmae IAM14233 (=T109) whole genome analysis.</title>
        <authorList>
            <person name="Yanase H."/>
        </authorList>
    </citation>
    <scope>NUCLEOTIDE SEQUENCE [LARGE SCALE GENOMIC DNA]</scope>
    <source>
        <strain evidence="8 9">IAM14233</strain>
    </source>
</reference>
<dbReference type="InterPro" id="IPR036944">
    <property type="entry name" value="PPIase_FKBP_N_sf"/>
</dbReference>
<evidence type="ECO:0000313" key="8">
    <source>
        <dbReference type="EMBL" id="BBG31239.1"/>
    </source>
</evidence>
<organism evidence="8 9">
    <name type="scientific">Zymobacter palmae</name>
    <dbReference type="NCBI Taxonomy" id="33074"/>
    <lineage>
        <taxon>Bacteria</taxon>
        <taxon>Pseudomonadati</taxon>
        <taxon>Pseudomonadota</taxon>
        <taxon>Gammaproteobacteria</taxon>
        <taxon>Oceanospirillales</taxon>
        <taxon>Halomonadaceae</taxon>
        <taxon>Zymobacter group</taxon>
        <taxon>Zymobacter</taxon>
    </lineage>
</organism>
<dbReference type="SUPFAM" id="SSF54534">
    <property type="entry name" value="FKBP-like"/>
    <property type="match status" value="1"/>
</dbReference>
<dbReference type="GO" id="GO:0006457">
    <property type="term" value="P:protein folding"/>
    <property type="evidence" value="ECO:0007669"/>
    <property type="project" value="InterPro"/>
</dbReference>
<evidence type="ECO:0000313" key="9">
    <source>
        <dbReference type="Proteomes" id="UP000267342"/>
    </source>
</evidence>
<dbReference type="PROSITE" id="PS50059">
    <property type="entry name" value="FKBP_PPIASE"/>
    <property type="match status" value="1"/>
</dbReference>